<dbReference type="CDD" id="cd19085">
    <property type="entry name" value="AKR_AKR11B3"/>
    <property type="match status" value="1"/>
</dbReference>
<dbReference type="InterPro" id="IPR050523">
    <property type="entry name" value="AKR_Detox_Biosynth"/>
</dbReference>
<dbReference type="InterPro" id="IPR020471">
    <property type="entry name" value="AKR"/>
</dbReference>
<sequence>MIEEHPKLSPVIMGTWQVDKRYWTGVADDGIIRAVHAALDAGITTFDTAEDYGDGYSEQLLGRALGGKRFDAIILSKVSSDHLRPDRIFEACHRSLQRLGTDYLDLYQIHWPSGNWGSEPTPIDDTMEALARLKDDGKIRAIGVSNFNLHELREAALYGEIFSLQPPYSLFWRHIDRDIRPYCEQNQLRILAYSPLAQGLLTGRFGQNHRFDKGDNRKDAILFQAPHAARVQRALAELRPIAKRLNLSLGQLAIAWVIDRPLTHAITGVRDASQITHNAAAMAVHLESEDVALMDKIARDVSDPLMDETIPWTWTP</sequence>
<dbReference type="GO" id="GO:0005829">
    <property type="term" value="C:cytosol"/>
    <property type="evidence" value="ECO:0007669"/>
    <property type="project" value="TreeGrafter"/>
</dbReference>
<dbReference type="PANTHER" id="PTHR43364">
    <property type="entry name" value="NADH-SPECIFIC METHYLGLYOXAL REDUCTASE-RELATED"/>
    <property type="match status" value="1"/>
</dbReference>
<feature type="domain" description="NADP-dependent oxidoreductase" evidence="2">
    <location>
        <begin position="11"/>
        <end position="298"/>
    </location>
</feature>
<evidence type="ECO:0000313" key="3">
    <source>
        <dbReference type="EMBL" id="VFJ95546.1"/>
    </source>
</evidence>
<reference evidence="3" key="1">
    <citation type="submission" date="2019-02" db="EMBL/GenBank/DDBJ databases">
        <authorList>
            <person name="Gruber-Vodicka R. H."/>
            <person name="Seah K. B. B."/>
        </authorList>
    </citation>
    <scope>NUCLEOTIDE SEQUENCE</scope>
    <source>
        <strain evidence="3">BECK_M6</strain>
    </source>
</reference>
<name>A0A450USW3_9GAMM</name>
<dbReference type="EMBL" id="CAADFH010000051">
    <property type="protein sequence ID" value="VFJ95546.1"/>
    <property type="molecule type" value="Genomic_DNA"/>
</dbReference>
<dbReference type="PANTHER" id="PTHR43364:SF4">
    <property type="entry name" value="NAD(P)-LINKED OXIDOREDUCTASE SUPERFAMILY PROTEIN"/>
    <property type="match status" value="1"/>
</dbReference>
<dbReference type="PRINTS" id="PR00069">
    <property type="entry name" value="ALDKETRDTASE"/>
</dbReference>
<dbReference type="InterPro" id="IPR018170">
    <property type="entry name" value="Aldo/ket_reductase_CS"/>
</dbReference>
<evidence type="ECO:0000256" key="1">
    <source>
        <dbReference type="ARBA" id="ARBA00023002"/>
    </source>
</evidence>
<dbReference type="Pfam" id="PF00248">
    <property type="entry name" value="Aldo_ket_red"/>
    <property type="match status" value="1"/>
</dbReference>
<dbReference type="InterPro" id="IPR023210">
    <property type="entry name" value="NADP_OxRdtase_dom"/>
</dbReference>
<dbReference type="InterPro" id="IPR036812">
    <property type="entry name" value="NAD(P)_OxRdtase_dom_sf"/>
</dbReference>
<keyword evidence="1" id="KW-0560">Oxidoreductase</keyword>
<organism evidence="3">
    <name type="scientific">Candidatus Kentrum sp. LFY</name>
    <dbReference type="NCBI Taxonomy" id="2126342"/>
    <lineage>
        <taxon>Bacteria</taxon>
        <taxon>Pseudomonadati</taxon>
        <taxon>Pseudomonadota</taxon>
        <taxon>Gammaproteobacteria</taxon>
        <taxon>Candidatus Kentrum</taxon>
    </lineage>
</organism>
<dbReference type="GO" id="GO:0016491">
    <property type="term" value="F:oxidoreductase activity"/>
    <property type="evidence" value="ECO:0007669"/>
    <property type="project" value="UniProtKB-KW"/>
</dbReference>
<evidence type="ECO:0000259" key="2">
    <source>
        <dbReference type="Pfam" id="PF00248"/>
    </source>
</evidence>
<protein>
    <submittedName>
        <fullName evidence="3">Predicted oxidoreductase</fullName>
    </submittedName>
</protein>
<gene>
    <name evidence="3" type="ORF">BECKLFY1418A_GA0070994_105110</name>
</gene>
<accession>A0A450USW3</accession>
<proteinExistence type="predicted"/>
<dbReference type="PROSITE" id="PS00062">
    <property type="entry name" value="ALDOKETO_REDUCTASE_2"/>
    <property type="match status" value="1"/>
</dbReference>
<dbReference type="Gene3D" id="3.20.20.100">
    <property type="entry name" value="NADP-dependent oxidoreductase domain"/>
    <property type="match status" value="1"/>
</dbReference>
<dbReference type="AlphaFoldDB" id="A0A450USW3"/>
<dbReference type="SUPFAM" id="SSF51430">
    <property type="entry name" value="NAD(P)-linked oxidoreductase"/>
    <property type="match status" value="1"/>
</dbReference>